<evidence type="ECO:0000256" key="1">
    <source>
        <dbReference type="SAM" id="SignalP"/>
    </source>
</evidence>
<dbReference type="AlphaFoldDB" id="A0A940MNA4"/>
<organism evidence="2 3">
    <name type="scientific">Sagittula salina</name>
    <dbReference type="NCBI Taxonomy" id="2820268"/>
    <lineage>
        <taxon>Bacteria</taxon>
        <taxon>Pseudomonadati</taxon>
        <taxon>Pseudomonadota</taxon>
        <taxon>Alphaproteobacteria</taxon>
        <taxon>Rhodobacterales</taxon>
        <taxon>Roseobacteraceae</taxon>
        <taxon>Sagittula</taxon>
    </lineage>
</organism>
<keyword evidence="3" id="KW-1185">Reference proteome</keyword>
<sequence length="159" mass="17521">MRWLAFLAALAATEASALSCLPPDPVRTFLKVDAAPERWGAAVGRLDFDASRLPQSHKDSADTPPETWLRGQLVGHTLDTDGWTKPFQGSVALKVLCYGPWCAQPKSGRTYLLFLQREPHRHVATADPCGAYIFANPSREDLDRVFQCFAGGPCEPRQP</sequence>
<feature type="chain" id="PRO_5038050697" evidence="1">
    <location>
        <begin position="18"/>
        <end position="159"/>
    </location>
</feature>
<keyword evidence="1" id="KW-0732">Signal</keyword>
<evidence type="ECO:0000313" key="3">
    <source>
        <dbReference type="Proteomes" id="UP000675940"/>
    </source>
</evidence>
<name>A0A940MNA4_9RHOB</name>
<protein>
    <submittedName>
        <fullName evidence="2">Uncharacterized protein</fullName>
    </submittedName>
</protein>
<comment type="caution">
    <text evidence="2">The sequence shown here is derived from an EMBL/GenBank/DDBJ whole genome shotgun (WGS) entry which is preliminary data.</text>
</comment>
<dbReference type="Proteomes" id="UP000675940">
    <property type="component" value="Unassembled WGS sequence"/>
</dbReference>
<dbReference type="RefSeq" id="WP_209360274.1">
    <property type="nucleotide sequence ID" value="NZ_JAGISH010000003.1"/>
</dbReference>
<feature type="signal peptide" evidence="1">
    <location>
        <begin position="1"/>
        <end position="17"/>
    </location>
</feature>
<evidence type="ECO:0000313" key="2">
    <source>
        <dbReference type="EMBL" id="MBP0482424.1"/>
    </source>
</evidence>
<gene>
    <name evidence="2" type="ORF">J5474_07950</name>
</gene>
<accession>A0A940MNA4</accession>
<proteinExistence type="predicted"/>
<dbReference type="EMBL" id="JAGISH010000003">
    <property type="protein sequence ID" value="MBP0482424.1"/>
    <property type="molecule type" value="Genomic_DNA"/>
</dbReference>
<reference evidence="2" key="1">
    <citation type="submission" date="2021-03" db="EMBL/GenBank/DDBJ databases">
        <title>Sagittula salina sp. nov. strain M10.9X isolated from the marine waste.</title>
        <authorList>
            <person name="Satari L."/>
            <person name="Molina-Menor E."/>
            <person name="Vidal-Verdu A."/>
            <person name="Pascual J."/>
            <person name="Pereto J."/>
            <person name="Porcar M."/>
        </authorList>
    </citation>
    <scope>NUCLEOTIDE SEQUENCE</scope>
    <source>
        <strain evidence="2">M10.9X</strain>
    </source>
</reference>